<dbReference type="AlphaFoldDB" id="A0A2P2QPR5"/>
<evidence type="ECO:0000313" key="1">
    <source>
        <dbReference type="EMBL" id="MBX68983.1"/>
    </source>
</evidence>
<accession>A0A2P2QPR5</accession>
<dbReference type="EMBL" id="GGEC01088499">
    <property type="protein sequence ID" value="MBX68983.1"/>
    <property type="molecule type" value="Transcribed_RNA"/>
</dbReference>
<name>A0A2P2QPR5_RHIMU</name>
<sequence length="47" mass="5304">MKIIMTAKMEDMQLFFLTKLGHSHKKGLKAWESPPSALSTLLQADMV</sequence>
<reference evidence="1" key="1">
    <citation type="submission" date="2018-02" db="EMBL/GenBank/DDBJ databases">
        <title>Rhizophora mucronata_Transcriptome.</title>
        <authorList>
            <person name="Meera S.P."/>
            <person name="Sreeshan A."/>
            <person name="Augustine A."/>
        </authorList>
    </citation>
    <scope>NUCLEOTIDE SEQUENCE</scope>
    <source>
        <tissue evidence="1">Leaf</tissue>
    </source>
</reference>
<protein>
    <submittedName>
        <fullName evidence="1">Uncharacterized protein</fullName>
    </submittedName>
</protein>
<proteinExistence type="predicted"/>
<organism evidence="1">
    <name type="scientific">Rhizophora mucronata</name>
    <name type="common">Asiatic mangrove</name>
    <dbReference type="NCBI Taxonomy" id="61149"/>
    <lineage>
        <taxon>Eukaryota</taxon>
        <taxon>Viridiplantae</taxon>
        <taxon>Streptophyta</taxon>
        <taxon>Embryophyta</taxon>
        <taxon>Tracheophyta</taxon>
        <taxon>Spermatophyta</taxon>
        <taxon>Magnoliopsida</taxon>
        <taxon>eudicotyledons</taxon>
        <taxon>Gunneridae</taxon>
        <taxon>Pentapetalae</taxon>
        <taxon>rosids</taxon>
        <taxon>fabids</taxon>
        <taxon>Malpighiales</taxon>
        <taxon>Rhizophoraceae</taxon>
        <taxon>Rhizophora</taxon>
    </lineage>
</organism>